<dbReference type="AlphaFoldDB" id="A0AAV1A842"/>
<proteinExistence type="predicted"/>
<dbReference type="EMBL" id="OX451738">
    <property type="protein sequence ID" value="CAI8606006.1"/>
    <property type="molecule type" value="Genomic_DNA"/>
</dbReference>
<name>A0AAV1A842_VICFA</name>
<dbReference type="PANTHER" id="PTHR47723">
    <property type="entry name" value="OS05G0353850 PROTEIN"/>
    <property type="match status" value="1"/>
</dbReference>
<dbReference type="InterPro" id="IPR044730">
    <property type="entry name" value="RNase_H-like_dom_plant"/>
</dbReference>
<gene>
    <name evidence="1" type="ORF">VFH_III209160</name>
</gene>
<sequence length="123" mass="13610">MISTTRGQLAAMHFGLGGTNIYMWKTMLDPYYDGHSIAGRVQDYVSAMSWQHDIVSKKLLVEEVRWFLPNSSFVKINVDGSCGAGKISGCGGFIRDDRGNWLCGFSKFIGVCNAFMAKVWGSL</sequence>
<dbReference type="CDD" id="cd06222">
    <property type="entry name" value="RNase_H_like"/>
    <property type="match status" value="1"/>
</dbReference>
<reference evidence="1 2" key="1">
    <citation type="submission" date="2023-01" db="EMBL/GenBank/DDBJ databases">
        <authorList>
            <person name="Kreplak J."/>
        </authorList>
    </citation>
    <scope>NUCLEOTIDE SEQUENCE [LARGE SCALE GENOMIC DNA]</scope>
</reference>
<organism evidence="1 2">
    <name type="scientific">Vicia faba</name>
    <name type="common">Broad bean</name>
    <name type="synonym">Faba vulgaris</name>
    <dbReference type="NCBI Taxonomy" id="3906"/>
    <lineage>
        <taxon>Eukaryota</taxon>
        <taxon>Viridiplantae</taxon>
        <taxon>Streptophyta</taxon>
        <taxon>Embryophyta</taxon>
        <taxon>Tracheophyta</taxon>
        <taxon>Spermatophyta</taxon>
        <taxon>Magnoliopsida</taxon>
        <taxon>eudicotyledons</taxon>
        <taxon>Gunneridae</taxon>
        <taxon>Pentapetalae</taxon>
        <taxon>rosids</taxon>
        <taxon>fabids</taxon>
        <taxon>Fabales</taxon>
        <taxon>Fabaceae</taxon>
        <taxon>Papilionoideae</taxon>
        <taxon>50 kb inversion clade</taxon>
        <taxon>NPAAA clade</taxon>
        <taxon>Hologalegina</taxon>
        <taxon>IRL clade</taxon>
        <taxon>Fabeae</taxon>
        <taxon>Vicia</taxon>
    </lineage>
</organism>
<dbReference type="InterPro" id="IPR053151">
    <property type="entry name" value="RNase_H-like"/>
</dbReference>
<dbReference type="Proteomes" id="UP001157006">
    <property type="component" value="Chromosome 3"/>
</dbReference>
<accession>A0AAV1A842</accession>
<evidence type="ECO:0000313" key="1">
    <source>
        <dbReference type="EMBL" id="CAI8606006.1"/>
    </source>
</evidence>
<dbReference type="PANTHER" id="PTHR47723:SF19">
    <property type="entry name" value="POLYNUCLEOTIDYL TRANSFERASE, RIBONUCLEASE H-LIKE SUPERFAMILY PROTEIN"/>
    <property type="match status" value="1"/>
</dbReference>
<protein>
    <recommendedName>
        <fullName evidence="3">RNase H type-1 domain-containing protein</fullName>
    </recommendedName>
</protein>
<keyword evidence="2" id="KW-1185">Reference proteome</keyword>
<evidence type="ECO:0008006" key="3">
    <source>
        <dbReference type="Google" id="ProtNLM"/>
    </source>
</evidence>
<evidence type="ECO:0000313" key="2">
    <source>
        <dbReference type="Proteomes" id="UP001157006"/>
    </source>
</evidence>